<gene>
    <name evidence="5" type="ORF">Micbo1qcDRAFT_185776</name>
</gene>
<dbReference type="InterPro" id="IPR002018">
    <property type="entry name" value="CarbesteraseB"/>
</dbReference>
<evidence type="ECO:0000259" key="4">
    <source>
        <dbReference type="Pfam" id="PF00135"/>
    </source>
</evidence>
<dbReference type="PANTHER" id="PTHR43142">
    <property type="entry name" value="CARBOXYLIC ESTER HYDROLASE"/>
    <property type="match status" value="1"/>
</dbReference>
<keyword evidence="2 3" id="KW-0378">Hydrolase</keyword>
<organism evidence="5 6">
    <name type="scientific">Microdochium bolleyi</name>
    <dbReference type="NCBI Taxonomy" id="196109"/>
    <lineage>
        <taxon>Eukaryota</taxon>
        <taxon>Fungi</taxon>
        <taxon>Dikarya</taxon>
        <taxon>Ascomycota</taxon>
        <taxon>Pezizomycotina</taxon>
        <taxon>Sordariomycetes</taxon>
        <taxon>Xylariomycetidae</taxon>
        <taxon>Xylariales</taxon>
        <taxon>Microdochiaceae</taxon>
        <taxon>Microdochium</taxon>
    </lineage>
</organism>
<proteinExistence type="inferred from homology"/>
<dbReference type="InterPro" id="IPR029058">
    <property type="entry name" value="AB_hydrolase_fold"/>
</dbReference>
<dbReference type="OrthoDB" id="6846267at2759"/>
<dbReference type="Proteomes" id="UP000070501">
    <property type="component" value="Unassembled WGS sequence"/>
</dbReference>
<sequence>MIQQQHEPVSFNAGRLGHIQGLDIKPGSESAVRFFGGLPYAQPPTGEWRFRGPRRLPQDHQYGTLAKPGQHTRGTWWCPQPPSSNTPDASIVSEDCLQLNIWVPAGRPPPEGGWPVCFYIHGGFLQVGTANLGPGALAPLLGDKESVFRAIMVLPAYRLNVFGFLASRELADEARAADGGNMGLWDQRAALEWTHDNITCFGGDPDNITVAGYSAGAYSALQQLGHELFRVPAHRAIIRRVAAFSNSPGLQPKTFRDQQEQFDELLTRLGISLELSAETKLAKLRSLPHQDLVEAQAGMRLSEFRVVADDRFYPADLVARINDGRFARQMKTRGVTLLSGECALEHTMYRRWRTPGESRAAVEQRLRAEYGQDAAAALMRYYHCAGDGDDDTQLPRGHASWGHFFGHLYAGIQVHQLQRGFVHKLFEGGLEPGRDVLRYRFERRLACTTEKIPAELGVTHLTDIPVWLWGADYREGLTDQEKRWLASWNQAFAAFVRGEAVAGWGPVRADEMRRWRSDGATDVWQDELWDDGVQFWHALNGKIYSRYDMARYLLR</sequence>
<dbReference type="STRING" id="196109.A0A136IQH4"/>
<dbReference type="Gene3D" id="3.40.50.1820">
    <property type="entry name" value="alpha/beta hydrolase"/>
    <property type="match status" value="1"/>
</dbReference>
<evidence type="ECO:0000313" key="5">
    <source>
        <dbReference type="EMBL" id="KXJ87177.1"/>
    </source>
</evidence>
<evidence type="ECO:0000256" key="2">
    <source>
        <dbReference type="ARBA" id="ARBA00022801"/>
    </source>
</evidence>
<dbReference type="EMBL" id="KQ964264">
    <property type="protein sequence ID" value="KXJ87177.1"/>
    <property type="molecule type" value="Genomic_DNA"/>
</dbReference>
<dbReference type="GO" id="GO:0016787">
    <property type="term" value="F:hydrolase activity"/>
    <property type="evidence" value="ECO:0007669"/>
    <property type="project" value="UniProtKB-KW"/>
</dbReference>
<reference evidence="6" key="1">
    <citation type="submission" date="2016-02" db="EMBL/GenBank/DDBJ databases">
        <title>Draft genome sequence of Microdochium bolleyi, a fungal endophyte of beachgrass.</title>
        <authorList>
            <consortium name="DOE Joint Genome Institute"/>
            <person name="David A.S."/>
            <person name="May G."/>
            <person name="Haridas S."/>
            <person name="Lim J."/>
            <person name="Wang M."/>
            <person name="Labutti K."/>
            <person name="Lipzen A."/>
            <person name="Barry K."/>
            <person name="Grigoriev I.V."/>
        </authorList>
    </citation>
    <scope>NUCLEOTIDE SEQUENCE [LARGE SCALE GENOMIC DNA]</scope>
    <source>
        <strain evidence="6">J235TASD1</strain>
    </source>
</reference>
<accession>A0A136IQH4</accession>
<name>A0A136IQH4_9PEZI</name>
<evidence type="ECO:0000256" key="1">
    <source>
        <dbReference type="ARBA" id="ARBA00005964"/>
    </source>
</evidence>
<dbReference type="AlphaFoldDB" id="A0A136IQH4"/>
<dbReference type="InterPro" id="IPR019826">
    <property type="entry name" value="Carboxylesterase_B_AS"/>
</dbReference>
<dbReference type="Pfam" id="PF00135">
    <property type="entry name" value="COesterase"/>
    <property type="match status" value="1"/>
</dbReference>
<dbReference type="ESTHER" id="9pezi-a0a136iqh4">
    <property type="family name" value="Fungal_carboxylesterase_lipase"/>
</dbReference>
<dbReference type="PANTHER" id="PTHR43142:SF4">
    <property type="entry name" value="CARBOXYLIC ESTER HYDROLASE"/>
    <property type="match status" value="1"/>
</dbReference>
<dbReference type="SUPFAM" id="SSF53474">
    <property type="entry name" value="alpha/beta-Hydrolases"/>
    <property type="match status" value="1"/>
</dbReference>
<protein>
    <recommendedName>
        <fullName evidence="3">Carboxylic ester hydrolase</fullName>
        <ecNumber evidence="3">3.1.1.-</ecNumber>
    </recommendedName>
</protein>
<evidence type="ECO:0000256" key="3">
    <source>
        <dbReference type="RuleBase" id="RU361235"/>
    </source>
</evidence>
<dbReference type="EC" id="3.1.1.-" evidence="3"/>
<dbReference type="PROSITE" id="PS00122">
    <property type="entry name" value="CARBOXYLESTERASE_B_1"/>
    <property type="match status" value="1"/>
</dbReference>
<dbReference type="InParanoid" id="A0A136IQH4"/>
<evidence type="ECO:0000313" key="6">
    <source>
        <dbReference type="Proteomes" id="UP000070501"/>
    </source>
</evidence>
<comment type="similarity">
    <text evidence="1 3">Belongs to the type-B carboxylesterase/lipase family.</text>
</comment>
<feature type="domain" description="Carboxylesterase type B" evidence="4">
    <location>
        <begin position="15"/>
        <end position="499"/>
    </location>
</feature>
<keyword evidence="6" id="KW-1185">Reference proteome</keyword>